<dbReference type="AlphaFoldDB" id="A0A1L3JL86"/>
<reference evidence="1 2" key="1">
    <citation type="submission" date="2016-11" db="EMBL/GenBank/DDBJ databases">
        <title>Tenacibaculum sp. LPB0136, isolated from marine environment.</title>
        <authorList>
            <person name="Kim E."/>
            <person name="Yi H."/>
        </authorList>
    </citation>
    <scope>NUCLEOTIDE SEQUENCE [LARGE SCALE GENOMIC DNA]</scope>
    <source>
        <strain evidence="1 2">LPB0136</strain>
    </source>
</reference>
<dbReference type="InterPro" id="IPR025048">
    <property type="entry name" value="DUF3987"/>
</dbReference>
<dbReference type="KEGG" id="ten:LPB136_11370"/>
<accession>A0A1L3JL86</accession>
<name>A0A1L3JL86_9FLAO</name>
<evidence type="ECO:0000313" key="2">
    <source>
        <dbReference type="Proteomes" id="UP000181898"/>
    </source>
</evidence>
<dbReference type="Pfam" id="PF13148">
    <property type="entry name" value="DUF3987"/>
    <property type="match status" value="2"/>
</dbReference>
<dbReference type="Proteomes" id="UP000181898">
    <property type="component" value="Chromosome"/>
</dbReference>
<gene>
    <name evidence="1" type="ORF">LPB136_11370</name>
</gene>
<evidence type="ECO:0008006" key="3">
    <source>
        <dbReference type="Google" id="ProtNLM"/>
    </source>
</evidence>
<proteinExistence type="predicted"/>
<dbReference type="EMBL" id="CP018155">
    <property type="protein sequence ID" value="APG65926.1"/>
    <property type="molecule type" value="Genomic_DNA"/>
</dbReference>
<protein>
    <recommendedName>
        <fullName evidence="3">DUF3987 domain-containing protein</fullName>
    </recommendedName>
</protein>
<organism evidence="1 2">
    <name type="scientific">Tenacibaculum todarodis</name>
    <dbReference type="NCBI Taxonomy" id="1850252"/>
    <lineage>
        <taxon>Bacteria</taxon>
        <taxon>Pseudomonadati</taxon>
        <taxon>Bacteroidota</taxon>
        <taxon>Flavobacteriia</taxon>
        <taxon>Flavobacteriales</taxon>
        <taxon>Flavobacteriaceae</taxon>
        <taxon>Tenacibaculum</taxon>
    </lineage>
</organism>
<sequence length="396" mass="45231">MIKDAEKTEGYYPDYLSAGILSNVATAMGSNFRLDNGSYDSQPILWLVIVGQSGGGKTHPLNFAKKPIEEKDKQNYLVFQTSMKKYNARDDKKGNKPSYVKSILSDFTPEKLAENLQHNEKGVLIFKDELIGWIKSFDQYRKGADQQLYLELFNGGTLSVDRVSKPSIRVEKTNVNVLGGIQPSALKDMAKNNRNDDGFLARFLFVYPIKSKPNLFSGNKIQSKHTDGYKKFIHDIYNADNINLKASSSQIKIYQKWQHKKVKQYHNDDSQSKIQAKLQTYVWRLALIIEIMEQANCNKFTNTISDTSIEKAIKLAEYFRMTAIKVYDKISPSSPLDSLPKNKADLYKALPKKFKRSEVLPIIEEHNIKGGTINRFLSNNELFIRLDGNGNYEKRV</sequence>
<dbReference type="STRING" id="1850252.LPB136_11370"/>
<keyword evidence="2" id="KW-1185">Reference proteome</keyword>
<evidence type="ECO:0000313" key="1">
    <source>
        <dbReference type="EMBL" id="APG65926.1"/>
    </source>
</evidence>